<dbReference type="EC" id="2.7.4.3" evidence="2"/>
<dbReference type="PRINTS" id="PR00094">
    <property type="entry name" value="ADENYLTKNASE"/>
</dbReference>
<evidence type="ECO:0000256" key="6">
    <source>
        <dbReference type="ARBA" id="ARBA00031517"/>
    </source>
</evidence>
<dbReference type="SUPFAM" id="SSF52540">
    <property type="entry name" value="P-loop containing nucleoside triphosphate hydrolases"/>
    <property type="match status" value="1"/>
</dbReference>
<evidence type="ECO:0000256" key="7">
    <source>
        <dbReference type="RuleBase" id="RU003330"/>
    </source>
</evidence>
<reference evidence="8" key="1">
    <citation type="submission" date="2022-12" db="EMBL/GenBank/DDBJ databases">
        <title>Draft genome assemblies for two species of Escallonia (Escalloniales).</title>
        <authorList>
            <person name="Chanderbali A."/>
            <person name="Dervinis C."/>
            <person name="Anghel I."/>
            <person name="Soltis D."/>
            <person name="Soltis P."/>
            <person name="Zapata F."/>
        </authorList>
    </citation>
    <scope>NUCLEOTIDE SEQUENCE</scope>
    <source>
        <strain evidence="8">UCBG64.0493</strain>
        <tissue evidence="8">Leaf</tissue>
    </source>
</reference>
<keyword evidence="4" id="KW-0547">Nucleotide-binding</keyword>
<dbReference type="PANTHER" id="PTHR23359">
    <property type="entry name" value="NUCLEOTIDE KINASE"/>
    <property type="match status" value="1"/>
</dbReference>
<feature type="non-terminal residue" evidence="8">
    <location>
        <position position="1"/>
    </location>
</feature>
<comment type="similarity">
    <text evidence="1 7">Belongs to the adenylate kinase family.</text>
</comment>
<keyword evidence="5 7" id="KW-0418">Kinase</keyword>
<evidence type="ECO:0000256" key="4">
    <source>
        <dbReference type="ARBA" id="ARBA00022741"/>
    </source>
</evidence>
<organism evidence="8 9">
    <name type="scientific">Escallonia herrerae</name>
    <dbReference type="NCBI Taxonomy" id="1293975"/>
    <lineage>
        <taxon>Eukaryota</taxon>
        <taxon>Viridiplantae</taxon>
        <taxon>Streptophyta</taxon>
        <taxon>Embryophyta</taxon>
        <taxon>Tracheophyta</taxon>
        <taxon>Spermatophyta</taxon>
        <taxon>Magnoliopsida</taxon>
        <taxon>eudicotyledons</taxon>
        <taxon>Gunneridae</taxon>
        <taxon>Pentapetalae</taxon>
        <taxon>asterids</taxon>
        <taxon>campanulids</taxon>
        <taxon>Escalloniales</taxon>
        <taxon>Escalloniaceae</taxon>
        <taxon>Escallonia</taxon>
    </lineage>
</organism>
<dbReference type="Proteomes" id="UP001188597">
    <property type="component" value="Unassembled WGS sequence"/>
</dbReference>
<evidence type="ECO:0000256" key="1">
    <source>
        <dbReference type="ARBA" id="ARBA00007220"/>
    </source>
</evidence>
<dbReference type="InterPro" id="IPR000850">
    <property type="entry name" value="Adenylat/UMP-CMP_kin"/>
</dbReference>
<comment type="caution">
    <text evidence="8">The sequence shown here is derived from an EMBL/GenBank/DDBJ whole genome shotgun (WGS) entry which is preliminary data.</text>
</comment>
<evidence type="ECO:0000256" key="2">
    <source>
        <dbReference type="ARBA" id="ARBA00012955"/>
    </source>
</evidence>
<protein>
    <recommendedName>
        <fullName evidence="2">adenylate kinase</fullName>
        <ecNumber evidence="2">2.7.4.3</ecNumber>
    </recommendedName>
    <alternativeName>
        <fullName evidence="6">ATP:AMP phosphotransferase</fullName>
    </alternativeName>
</protein>
<dbReference type="CDD" id="cd01428">
    <property type="entry name" value="ADK"/>
    <property type="match status" value="1"/>
</dbReference>
<gene>
    <name evidence="8" type="ORF">RJ639_033800</name>
</gene>
<dbReference type="GO" id="GO:0005524">
    <property type="term" value="F:ATP binding"/>
    <property type="evidence" value="ECO:0007669"/>
    <property type="project" value="InterPro"/>
</dbReference>
<evidence type="ECO:0000256" key="3">
    <source>
        <dbReference type="ARBA" id="ARBA00022679"/>
    </source>
</evidence>
<sequence length="292" mass="32021">LVTMETTAKDVPNMGITHEEGNQCADLLANLVAHQQGDFVYLDQPPEALGNLLGADFDGDANGEFAKEVIVFVLGNPGSGKGTQCSRIVKHYGFCHLSTGDLLEAEVTSGSEHGMMIKNIKAEGKLVSTEIVAKLLQQAMEKSENKKFLIDGFPRNQENLAAAQNILKLEPDLVLVLECSTEVIINRLLNRNQGRVDDNHQTIQRRLQVYIDSTLPVIEYYRSKGKVQKASLTIPTLPSYYLLSPIFTAFEFDAGRDLVDGEKSEEEVFEAIKGVFSKLKPGSSDGSISIGF</sequence>
<dbReference type="EMBL" id="JAVXUP010000197">
    <property type="protein sequence ID" value="KAK3034554.1"/>
    <property type="molecule type" value="Genomic_DNA"/>
</dbReference>
<accession>A0AA88WWD5</accession>
<dbReference type="PROSITE" id="PS00113">
    <property type="entry name" value="ADENYLATE_KINASE"/>
    <property type="match status" value="1"/>
</dbReference>
<dbReference type="HAMAP" id="MF_00235">
    <property type="entry name" value="Adenylate_kinase_Adk"/>
    <property type="match status" value="1"/>
</dbReference>
<keyword evidence="3 7" id="KW-0808">Transferase</keyword>
<evidence type="ECO:0000313" key="8">
    <source>
        <dbReference type="EMBL" id="KAK3034554.1"/>
    </source>
</evidence>
<dbReference type="InterPro" id="IPR027417">
    <property type="entry name" value="P-loop_NTPase"/>
</dbReference>
<dbReference type="GO" id="GO:0004017">
    <property type="term" value="F:AMP kinase activity"/>
    <property type="evidence" value="ECO:0007669"/>
    <property type="project" value="UniProtKB-EC"/>
</dbReference>
<dbReference type="InterPro" id="IPR033690">
    <property type="entry name" value="Adenylat_kinase_CS"/>
</dbReference>
<keyword evidence="9" id="KW-1185">Reference proteome</keyword>
<evidence type="ECO:0000313" key="9">
    <source>
        <dbReference type="Proteomes" id="UP001188597"/>
    </source>
</evidence>
<proteinExistence type="inferred from homology"/>
<evidence type="ECO:0000256" key="5">
    <source>
        <dbReference type="ARBA" id="ARBA00022777"/>
    </source>
</evidence>
<dbReference type="AlphaFoldDB" id="A0AA88WWD5"/>
<name>A0AA88WWD5_9ASTE</name>
<dbReference type="Gene3D" id="3.40.50.300">
    <property type="entry name" value="P-loop containing nucleotide triphosphate hydrolases"/>
    <property type="match status" value="1"/>
</dbReference>
<dbReference type="Pfam" id="PF00406">
    <property type="entry name" value="ADK"/>
    <property type="match status" value="1"/>
</dbReference>